<comment type="caution">
    <text evidence="1">The sequence shown here is derived from an EMBL/GenBank/DDBJ whole genome shotgun (WGS) entry which is preliminary data.</text>
</comment>
<proteinExistence type="predicted"/>
<gene>
    <name evidence="1" type="ORF">HXW94_07010</name>
</gene>
<evidence type="ECO:0000313" key="2">
    <source>
        <dbReference type="Proteomes" id="UP000553343"/>
    </source>
</evidence>
<dbReference type="AlphaFoldDB" id="A0A850T959"/>
<name>A0A850T959_9BACT</name>
<dbReference type="EMBL" id="JACADJ010000017">
    <property type="protein sequence ID" value="NWH04737.1"/>
    <property type="molecule type" value="Genomic_DNA"/>
</dbReference>
<organism evidence="1 2">
    <name type="scientific">Desulfobacter latus</name>
    <dbReference type="NCBI Taxonomy" id="2292"/>
    <lineage>
        <taxon>Bacteria</taxon>
        <taxon>Pseudomonadati</taxon>
        <taxon>Thermodesulfobacteriota</taxon>
        <taxon>Desulfobacteria</taxon>
        <taxon>Desulfobacterales</taxon>
        <taxon>Desulfobacteraceae</taxon>
        <taxon>Desulfobacter</taxon>
    </lineage>
</organism>
<evidence type="ECO:0000313" key="1">
    <source>
        <dbReference type="EMBL" id="NWH04737.1"/>
    </source>
</evidence>
<sequence>MSRNKQLDGSGKYSAMVILLVGVEMATDKSGLQDFYRVVPHTLWNAQLRSSFAPLD</sequence>
<dbReference type="Proteomes" id="UP000553343">
    <property type="component" value="Unassembled WGS sequence"/>
</dbReference>
<protein>
    <submittedName>
        <fullName evidence="1">Uncharacterized protein</fullName>
    </submittedName>
</protein>
<keyword evidence="2" id="KW-1185">Reference proteome</keyword>
<dbReference type="RefSeq" id="WP_178366193.1">
    <property type="nucleotide sequence ID" value="NZ_JACADJ010000017.1"/>
</dbReference>
<reference evidence="1 2" key="1">
    <citation type="submission" date="2020-06" db="EMBL/GenBank/DDBJ databases">
        <title>High-quality draft genome of sulfate reducer Desulfobacter latus type strain AcrS2 isolated from marine sediment.</title>
        <authorList>
            <person name="Hoppe M."/>
            <person name="Larsen C.K."/>
            <person name="Marshall I.P.G."/>
            <person name="Schramm A."/>
            <person name="Marietou A.G."/>
        </authorList>
    </citation>
    <scope>NUCLEOTIDE SEQUENCE [LARGE SCALE GENOMIC DNA]</scope>
    <source>
        <strain evidence="1 2">AcRS2</strain>
    </source>
</reference>
<accession>A0A850T959</accession>